<dbReference type="PANTHER" id="PTHR11691">
    <property type="entry name" value="TYPE I INTERFERON"/>
    <property type="match status" value="1"/>
</dbReference>
<dbReference type="SUPFAM" id="SSF47266">
    <property type="entry name" value="4-helical cytokines"/>
    <property type="match status" value="1"/>
</dbReference>
<dbReference type="GO" id="GO:0005615">
    <property type="term" value="C:extracellular space"/>
    <property type="evidence" value="ECO:0007669"/>
    <property type="project" value="UniProtKB-KW"/>
</dbReference>
<protein>
    <recommendedName>
        <fullName evidence="9">Interferon kappa</fullName>
    </recommendedName>
</protein>
<keyword evidence="3 7" id="KW-0202">Cytokine</keyword>
<reference evidence="8" key="1">
    <citation type="submission" date="2023-09" db="UniProtKB">
        <authorList>
            <consortium name="Ensembl"/>
        </authorList>
    </citation>
    <scope>IDENTIFICATION</scope>
</reference>
<dbReference type="AlphaFoldDB" id="A0A8C0ZWP2"/>
<accession>A0A8C0ZWP2</accession>
<dbReference type="GO" id="GO:0005126">
    <property type="term" value="F:cytokine receptor binding"/>
    <property type="evidence" value="ECO:0007669"/>
    <property type="project" value="InterPro"/>
</dbReference>
<keyword evidence="5 7" id="KW-0051">Antiviral defense</keyword>
<keyword evidence="4" id="KW-0964">Secreted</keyword>
<evidence type="ECO:0000256" key="7">
    <source>
        <dbReference type="RuleBase" id="RU000436"/>
    </source>
</evidence>
<dbReference type="InterPro" id="IPR000471">
    <property type="entry name" value="Interferon_alpha/beta/delta"/>
</dbReference>
<comment type="subcellular location">
    <subcellularLocation>
        <location evidence="1">Secreted</location>
    </subcellularLocation>
</comment>
<evidence type="ECO:0000256" key="1">
    <source>
        <dbReference type="ARBA" id="ARBA00004613"/>
    </source>
</evidence>
<dbReference type="PRINTS" id="PR00266">
    <property type="entry name" value="INTERFERONAB"/>
</dbReference>
<proteinExistence type="inferred from homology"/>
<evidence type="ECO:0000256" key="4">
    <source>
        <dbReference type="ARBA" id="ARBA00022525"/>
    </source>
</evidence>
<evidence type="ECO:0000256" key="5">
    <source>
        <dbReference type="ARBA" id="ARBA00023118"/>
    </source>
</evidence>
<dbReference type="GO" id="GO:0051607">
    <property type="term" value="P:defense response to virus"/>
    <property type="evidence" value="ECO:0007669"/>
    <property type="project" value="UniProtKB-KW"/>
</dbReference>
<name>A0A8C0ZWP2_CASCN</name>
<evidence type="ECO:0008006" key="9">
    <source>
        <dbReference type="Google" id="ProtNLM"/>
    </source>
</evidence>
<dbReference type="SMART" id="SM00076">
    <property type="entry name" value="IFabd"/>
    <property type="match status" value="1"/>
</dbReference>
<keyword evidence="6" id="KW-1015">Disulfide bond</keyword>
<organism evidence="8">
    <name type="scientific">Castor canadensis</name>
    <name type="common">American beaver</name>
    <dbReference type="NCBI Taxonomy" id="51338"/>
    <lineage>
        <taxon>Eukaryota</taxon>
        <taxon>Metazoa</taxon>
        <taxon>Chordata</taxon>
        <taxon>Craniata</taxon>
        <taxon>Vertebrata</taxon>
        <taxon>Euteleostomi</taxon>
        <taxon>Mammalia</taxon>
        <taxon>Eutheria</taxon>
        <taxon>Euarchontoglires</taxon>
        <taxon>Glires</taxon>
        <taxon>Rodentia</taxon>
        <taxon>Castorimorpha</taxon>
        <taxon>Castoridae</taxon>
        <taxon>Castor</taxon>
    </lineage>
</organism>
<evidence type="ECO:0000313" key="8">
    <source>
        <dbReference type="Ensembl" id="ENSCCNP00000024652.1"/>
    </source>
</evidence>
<dbReference type="Pfam" id="PF00143">
    <property type="entry name" value="Interferon"/>
    <property type="match status" value="1"/>
</dbReference>
<dbReference type="PROSITE" id="PS00252">
    <property type="entry name" value="INTERFERON_A_B_D"/>
    <property type="match status" value="1"/>
</dbReference>
<dbReference type="InterPro" id="IPR009079">
    <property type="entry name" value="4_helix_cytokine-like_core"/>
</dbReference>
<sequence>MSTKVDMTPKYLWLFFFVGLFITPILSQDCVLLNKTHVDIIGLIYMSNSFPGECLREIKAFDLPKENELYPHVKRYMMETFYAISTEALNIFNQHSFTSTWEEKYLTHIKRRLSKQVKYLKQCLQKEKRENQHMKEMKEDEMKQSAARAFLQVTQELKSYFGRIKNYLKEKKYNHCAWKIVQVEIRRCFAFFWDLNNL</sequence>
<evidence type="ECO:0000256" key="3">
    <source>
        <dbReference type="ARBA" id="ARBA00022514"/>
    </source>
</evidence>
<comment type="similarity">
    <text evidence="2 7">Belongs to the alpha/beta interferon family.</text>
</comment>
<dbReference type="Gene3D" id="1.20.1250.10">
    <property type="match status" value="1"/>
</dbReference>
<dbReference type="GO" id="GO:0005125">
    <property type="term" value="F:cytokine activity"/>
    <property type="evidence" value="ECO:0007669"/>
    <property type="project" value="UniProtKB-KW"/>
</dbReference>
<dbReference type="PANTHER" id="PTHR11691:SF6">
    <property type="entry name" value="INTERFERON KAPPA"/>
    <property type="match status" value="1"/>
</dbReference>
<evidence type="ECO:0000256" key="2">
    <source>
        <dbReference type="ARBA" id="ARBA00011033"/>
    </source>
</evidence>
<evidence type="ECO:0000256" key="6">
    <source>
        <dbReference type="ARBA" id="ARBA00023157"/>
    </source>
</evidence>
<dbReference type="Ensembl" id="ENSCCNT00000031424.1">
    <property type="protein sequence ID" value="ENSCCNP00000024652.1"/>
    <property type="gene ID" value="ENSCCNG00000024135.1"/>
</dbReference>